<comment type="function">
    <text evidence="10 12">IGPS catalyzes the conversion of PRFAR and glutamine to IGP, AICAR and glutamate. The glutaminase domain produces the ammonia necessary for the cyclase domain to produce IGP and AICAR from PRFAR. The ammonia is channeled to the active site of the cyclase domain.</text>
</comment>
<dbReference type="Gene3D" id="3.40.50.880">
    <property type="match status" value="1"/>
</dbReference>
<dbReference type="RefSeq" id="XP_003679726.1">
    <property type="nucleotide sequence ID" value="XM_003679678.1"/>
</dbReference>
<evidence type="ECO:0000259" key="16">
    <source>
        <dbReference type="Pfam" id="PF00117"/>
    </source>
</evidence>
<evidence type="ECO:0000256" key="15">
    <source>
        <dbReference type="RuleBase" id="RU003657"/>
    </source>
</evidence>
<dbReference type="CDD" id="cd01748">
    <property type="entry name" value="GATase1_IGP_Synthase"/>
    <property type="match status" value="1"/>
</dbReference>
<dbReference type="InterPro" id="IPR013785">
    <property type="entry name" value="Aldolase_TIM"/>
</dbReference>
<evidence type="ECO:0000256" key="1">
    <source>
        <dbReference type="ARBA" id="ARBA00005091"/>
    </source>
</evidence>
<feature type="active site" description="For GATase activity" evidence="13">
    <location>
        <position position="195"/>
    </location>
</feature>
<dbReference type="GO" id="GO:0004359">
    <property type="term" value="F:glutaminase activity"/>
    <property type="evidence" value="ECO:0007669"/>
    <property type="project" value="UniProtKB-EC"/>
</dbReference>
<dbReference type="GO" id="GO:0000105">
    <property type="term" value="P:L-histidine biosynthetic process"/>
    <property type="evidence" value="ECO:0007669"/>
    <property type="project" value="UniProtKB-UniRule"/>
</dbReference>
<feature type="active site" evidence="13">
    <location>
        <position position="403"/>
    </location>
</feature>
<name>G8ZPH1_TORDE</name>
<feature type="region of interest" description="PRFAR binding" evidence="14">
    <location>
        <begin position="363"/>
        <end position="364"/>
    </location>
</feature>
<comment type="catalytic activity">
    <reaction evidence="9 12">
        <text>L-glutamine + H2O = L-glutamate + NH4(+)</text>
        <dbReference type="Rhea" id="RHEA:15889"/>
        <dbReference type="ChEBI" id="CHEBI:15377"/>
        <dbReference type="ChEBI" id="CHEBI:28938"/>
        <dbReference type="ChEBI" id="CHEBI:29985"/>
        <dbReference type="ChEBI" id="CHEBI:58359"/>
        <dbReference type="EC" id="3.5.1.2"/>
    </reaction>
</comment>
<dbReference type="UniPathway" id="UPA00031">
    <property type="reaction ID" value="UER00010"/>
</dbReference>
<dbReference type="FunFam" id="3.40.50.880:FF:000039">
    <property type="entry name" value="Imidazole glycerol phosphate synthase hisHF"/>
    <property type="match status" value="1"/>
</dbReference>
<dbReference type="SUPFAM" id="SSF52317">
    <property type="entry name" value="Class I glutamine amidotransferase-like"/>
    <property type="match status" value="1"/>
</dbReference>
<feature type="region of interest" description="PRFAR binding" evidence="14">
    <location>
        <begin position="401"/>
        <end position="403"/>
    </location>
</feature>
<dbReference type="NCBIfam" id="TIGR01855">
    <property type="entry name" value="IMP_synth_hisH"/>
    <property type="match status" value="1"/>
</dbReference>
<dbReference type="FunFam" id="3.20.20.70:FF:000094">
    <property type="entry name" value="Imidazole glycerol phosphate synthase hisHF"/>
    <property type="match status" value="1"/>
</dbReference>
<keyword evidence="18" id="KW-1185">Reference proteome</keyword>
<dbReference type="InterPro" id="IPR006062">
    <property type="entry name" value="His_biosynth"/>
</dbReference>
<dbReference type="NCBIfam" id="TIGR00735">
    <property type="entry name" value="hisF"/>
    <property type="match status" value="1"/>
</dbReference>
<dbReference type="KEGG" id="tdl:TDEL_0B03860"/>
<comment type="pathway">
    <text evidence="1 12">Amino-acid biosynthesis; L-histidine biosynthesis; L-histidine from 5-phospho-alpha-D-ribose 1-diphosphate: step 5/9.</text>
</comment>
<feature type="active site" description="For GATase activity" evidence="13">
    <location>
        <position position="193"/>
    </location>
</feature>
<dbReference type="Pfam" id="PF00117">
    <property type="entry name" value="GATase"/>
    <property type="match status" value="1"/>
</dbReference>
<evidence type="ECO:0000256" key="4">
    <source>
        <dbReference type="ARBA" id="ARBA00022962"/>
    </source>
</evidence>
<evidence type="ECO:0000256" key="5">
    <source>
        <dbReference type="ARBA" id="ARBA00023102"/>
    </source>
</evidence>
<evidence type="ECO:0000256" key="11">
    <source>
        <dbReference type="ARBA" id="ARBA00061106"/>
    </source>
</evidence>
<dbReference type="PIRSF" id="PIRSF036936">
    <property type="entry name" value="IGPS_HisHF"/>
    <property type="match status" value="1"/>
</dbReference>
<reference evidence="17 18" key="1">
    <citation type="journal article" date="2011" name="Proc. Natl. Acad. Sci. U.S.A.">
        <title>Evolutionary erosion of yeast sex chromosomes by mating-type switching accidents.</title>
        <authorList>
            <person name="Gordon J.L."/>
            <person name="Armisen D."/>
            <person name="Proux-Wera E."/>
            <person name="Oheigeartaigh S.S."/>
            <person name="Byrne K.P."/>
            <person name="Wolfe K.H."/>
        </authorList>
    </citation>
    <scope>NUCLEOTIDE SEQUENCE [LARGE SCALE GENOMIC DNA]</scope>
    <source>
        <strain evidence="18">ATCC 10662 / CBS 1146 / NBRC 0425 / NCYC 2629 / NRRL Y-866</strain>
    </source>
</reference>
<organism evidence="17 18">
    <name type="scientific">Torulaspora delbrueckii</name>
    <name type="common">Yeast</name>
    <name type="synonym">Candida colliculosa</name>
    <dbReference type="NCBI Taxonomy" id="4950"/>
    <lineage>
        <taxon>Eukaryota</taxon>
        <taxon>Fungi</taxon>
        <taxon>Dikarya</taxon>
        <taxon>Ascomycota</taxon>
        <taxon>Saccharomycotina</taxon>
        <taxon>Saccharomycetes</taxon>
        <taxon>Saccharomycetales</taxon>
        <taxon>Saccharomycetaceae</taxon>
        <taxon>Torulaspora</taxon>
    </lineage>
</organism>
<dbReference type="PANTHER" id="PTHR21235">
    <property type="entry name" value="IMIDAZOLE GLYCEROL PHOSPHATE SYNTHASE SUBUNIT HISF/H IGP SYNTHASE SUBUNIT HISF/H"/>
    <property type="match status" value="1"/>
</dbReference>
<evidence type="ECO:0000256" key="7">
    <source>
        <dbReference type="ARBA" id="ARBA00023268"/>
    </source>
</evidence>
<comment type="catalytic activity">
    <reaction evidence="8 12">
        <text>5-[(5-phospho-1-deoxy-D-ribulos-1-ylimino)methylamino]-1-(5-phospho-beta-D-ribosyl)imidazole-4-carboxamide + L-glutamine = D-erythro-1-(imidazol-4-yl)glycerol 3-phosphate + 5-amino-1-(5-phospho-beta-D-ribosyl)imidazole-4-carboxamide + L-glutamate + H(+)</text>
        <dbReference type="Rhea" id="RHEA:24793"/>
        <dbReference type="ChEBI" id="CHEBI:15378"/>
        <dbReference type="ChEBI" id="CHEBI:29985"/>
        <dbReference type="ChEBI" id="CHEBI:58278"/>
        <dbReference type="ChEBI" id="CHEBI:58359"/>
        <dbReference type="ChEBI" id="CHEBI:58475"/>
        <dbReference type="ChEBI" id="CHEBI:58525"/>
        <dbReference type="EC" id="4.3.2.10"/>
    </reaction>
</comment>
<evidence type="ECO:0000256" key="9">
    <source>
        <dbReference type="ARBA" id="ARBA00049534"/>
    </source>
</evidence>
<dbReference type="EMBL" id="HE616743">
    <property type="protein sequence ID" value="CCE90515.1"/>
    <property type="molecule type" value="Genomic_DNA"/>
</dbReference>
<evidence type="ECO:0000256" key="2">
    <source>
        <dbReference type="ARBA" id="ARBA00022605"/>
    </source>
</evidence>
<dbReference type="STRING" id="1076872.G8ZPH1"/>
<keyword evidence="2 12" id="KW-0028">Amino-acid biosynthesis</keyword>
<comment type="similarity">
    <text evidence="11 12">In the C-terminal section; belongs to the HisA/HisF family.</text>
</comment>
<dbReference type="GO" id="GO:0000107">
    <property type="term" value="F:imidazoleglycerol-phosphate synthase activity"/>
    <property type="evidence" value="ECO:0007669"/>
    <property type="project" value="UniProtKB-UniRule"/>
</dbReference>
<feature type="region of interest" description="PRFAR binding" evidence="14">
    <location>
        <begin position="499"/>
        <end position="500"/>
    </location>
</feature>
<dbReference type="FunCoup" id="G8ZPH1">
    <property type="interactions" value="304"/>
</dbReference>
<dbReference type="InterPro" id="IPR011060">
    <property type="entry name" value="RibuloseP-bd_barrel"/>
</dbReference>
<dbReference type="AlphaFoldDB" id="G8ZPH1"/>
<proteinExistence type="inferred from homology"/>
<feature type="active site" description="For GATase activity" evidence="13">
    <location>
        <position position="83"/>
    </location>
</feature>
<dbReference type="PROSITE" id="PS51273">
    <property type="entry name" value="GATASE_TYPE_1"/>
    <property type="match status" value="1"/>
</dbReference>
<dbReference type="InterPro" id="IPR014640">
    <property type="entry name" value="IGPS_HisHF"/>
</dbReference>
<dbReference type="HAMAP" id="MF_00278">
    <property type="entry name" value="HisH"/>
    <property type="match status" value="1"/>
</dbReference>
<dbReference type="CDD" id="cd04731">
    <property type="entry name" value="HisF"/>
    <property type="match status" value="1"/>
</dbReference>
<dbReference type="InterPro" id="IPR010139">
    <property type="entry name" value="Imidazole-glycPsynth_HisH"/>
</dbReference>
<dbReference type="OrthoDB" id="10254903at2759"/>
<dbReference type="Proteomes" id="UP000005627">
    <property type="component" value="Chromosome 2"/>
</dbReference>
<dbReference type="InterPro" id="IPR050064">
    <property type="entry name" value="IGPS_HisA/HisF"/>
</dbReference>
<gene>
    <name evidence="17" type="primary">TDEL0B03860</name>
    <name evidence="17" type="ORF">TDEL_0B03860</name>
</gene>
<sequence>MSLVHIIDVESGNLQSLTNAIEYLGYEVKLVSSAEDLDIEKVSRLILPGVGNFGHFVDNLYSRGFEKPIREYIDSGKPIMGICVGIQTLFSSSEESLSSSGLGLIQGNLSKFNDSTKPVPEIGWNSCMPSGDLFFGIDPYKRYYFVHSYAAILDEHLEGKIRSDGWKIAKAKYGDEEFVAALYRDNVFATQFHPEKSSAAGLQVLRNFLKQEHPVTSYTSEEKKLLANDYSNFGLTRRIVACLDVRTNDQGDLVVTKGDQYDVREKSEGNDVRNLGKPVEMAQKYYTQGADEVTFLNITSFRDCPLKDTPMLEVLKRAAKTIFVPLTVGGGIKDIVDVDGTKKPAQEVASLYFQAGADKVSIGTDAVFAAEKFYSLGGRGDGTSPIETISKAYGAQAVVISVDPKKVYVDSPGSTKNKTFKSKIANEKGQEWCWYQCTIKGGRETRDVGVWELTRACEALGAGEILLNCIDKDGSNSGYDLELIEHVKDAVTIPVIASSGAGNPEHFEEAFTETRADACLGAGMFHRGEYTVGDVKKYLLQKGLKVRVDSFD</sequence>
<dbReference type="EC" id="3.5.1.2" evidence="12"/>
<evidence type="ECO:0000256" key="13">
    <source>
        <dbReference type="PIRSR" id="PIRSR036936-1"/>
    </source>
</evidence>
<evidence type="ECO:0000256" key="6">
    <source>
        <dbReference type="ARBA" id="ARBA00023239"/>
    </source>
</evidence>
<feature type="binding site" evidence="14">
    <location>
        <position position="331"/>
    </location>
    <ligand>
        <name>substrate</name>
    </ligand>
</feature>
<dbReference type="InterPro" id="IPR017926">
    <property type="entry name" value="GATASE"/>
</dbReference>
<comment type="similarity">
    <text evidence="15">Belongs to the HisA/HisF family.</text>
</comment>
<dbReference type="MEROPS" id="C26.965"/>
<evidence type="ECO:0000313" key="17">
    <source>
        <dbReference type="EMBL" id="CCE90515.1"/>
    </source>
</evidence>
<protein>
    <recommendedName>
        <fullName evidence="12">Imidazole glycerol phosphate synthase hisHF</fullName>
    </recommendedName>
    <domain>
        <recommendedName>
            <fullName evidence="12">Glutaminase</fullName>
            <ecNumber evidence="12">3.5.1.2</ecNumber>
        </recommendedName>
    </domain>
    <domain>
        <recommendedName>
            <fullName evidence="12">Cyclase</fullName>
        </recommendedName>
    </domain>
</protein>
<feature type="binding site" description="covalent" evidence="14">
    <location>
        <position position="83"/>
    </location>
    <ligand>
        <name>L-glutamine</name>
        <dbReference type="ChEBI" id="CHEBI:58359"/>
    </ligand>
</feature>
<evidence type="ECO:0000256" key="3">
    <source>
        <dbReference type="ARBA" id="ARBA00022801"/>
    </source>
</evidence>
<keyword evidence="5 12" id="KW-0368">Histidine biosynthesis</keyword>
<dbReference type="HOGENOM" id="CLU_037550_0_0_1"/>
<dbReference type="InterPro" id="IPR029062">
    <property type="entry name" value="Class_I_gatase-like"/>
</dbReference>
<feature type="active site" evidence="13">
    <location>
        <position position="244"/>
    </location>
</feature>
<dbReference type="PANTHER" id="PTHR21235:SF2">
    <property type="entry name" value="IMIDAZOLE GLYCEROL PHOSPHATE SYNTHASE HISHF"/>
    <property type="match status" value="1"/>
</dbReference>
<keyword evidence="4 12" id="KW-0315">Glutamine amidotransferase</keyword>
<evidence type="ECO:0000256" key="8">
    <source>
        <dbReference type="ARBA" id="ARBA00047838"/>
    </source>
</evidence>
<evidence type="ECO:0000256" key="10">
    <source>
        <dbReference type="ARBA" id="ARBA00055946"/>
    </source>
</evidence>
<dbReference type="InParanoid" id="G8ZPH1"/>
<evidence type="ECO:0000313" key="18">
    <source>
        <dbReference type="Proteomes" id="UP000005627"/>
    </source>
</evidence>
<dbReference type="InterPro" id="IPR004651">
    <property type="entry name" value="HisF"/>
</dbReference>
<dbReference type="Pfam" id="PF00977">
    <property type="entry name" value="His_biosynth"/>
    <property type="match status" value="1"/>
</dbReference>
<keyword evidence="6 12" id="KW-0456">Lyase</keyword>
<dbReference type="GeneID" id="11504594"/>
<keyword evidence="7 12" id="KW-0511">Multifunctional enzyme</keyword>
<dbReference type="SUPFAM" id="SSF51366">
    <property type="entry name" value="Ribulose-phoshate binding barrel"/>
    <property type="match status" value="1"/>
</dbReference>
<feature type="binding site" evidence="14">
    <location>
        <position position="468"/>
    </location>
    <ligand>
        <name>substrate</name>
    </ligand>
</feature>
<accession>G8ZPH1</accession>
<feature type="domain" description="Glutamine amidotransferase" evidence="16">
    <location>
        <begin position="6"/>
        <end position="210"/>
    </location>
</feature>
<dbReference type="GO" id="GO:0016829">
    <property type="term" value="F:lyase activity"/>
    <property type="evidence" value="ECO:0007669"/>
    <property type="project" value="UniProtKB-KW"/>
</dbReference>
<evidence type="ECO:0000256" key="14">
    <source>
        <dbReference type="PIRSR" id="PIRSR036936-2"/>
    </source>
</evidence>
<keyword evidence="3 12" id="KW-0378">Hydrolase</keyword>
<dbReference type="Gene3D" id="3.20.20.70">
    <property type="entry name" value="Aldolase class I"/>
    <property type="match status" value="1"/>
</dbReference>
<evidence type="ECO:0000256" key="12">
    <source>
        <dbReference type="PIRNR" id="PIRNR036936"/>
    </source>
</evidence>
<dbReference type="eggNOG" id="KOG0623">
    <property type="taxonomic scope" value="Eukaryota"/>
</dbReference>
<feature type="region of interest" description="PRFAR binding" evidence="14">
    <location>
        <begin position="522"/>
        <end position="523"/>
    </location>
</feature>
<feature type="region of interest" description="PRFAR binding" evidence="14">
    <location>
        <begin position="473"/>
        <end position="474"/>
    </location>
</feature>